<gene>
    <name evidence="4" type="ORF">E0Z10_g2165</name>
</gene>
<dbReference type="Pfam" id="PF03972">
    <property type="entry name" value="MmgE_PrpD_N"/>
    <property type="match status" value="1"/>
</dbReference>
<dbReference type="InterPro" id="IPR005656">
    <property type="entry name" value="MmgE_PrpD"/>
</dbReference>
<dbReference type="AlphaFoldDB" id="A0A4Z0Z309"/>
<dbReference type="InterPro" id="IPR045336">
    <property type="entry name" value="MmgE_PrpD_N"/>
</dbReference>
<evidence type="ECO:0000259" key="3">
    <source>
        <dbReference type="Pfam" id="PF19305"/>
    </source>
</evidence>
<evidence type="ECO:0008006" key="6">
    <source>
        <dbReference type="Google" id="ProtNLM"/>
    </source>
</evidence>
<dbReference type="Gene3D" id="1.10.4100.10">
    <property type="entry name" value="2-methylcitrate dehydratase PrpD"/>
    <property type="match status" value="1"/>
</dbReference>
<dbReference type="Proteomes" id="UP000297716">
    <property type="component" value="Unassembled WGS sequence"/>
</dbReference>
<dbReference type="PANTHER" id="PTHR16943:SF8">
    <property type="entry name" value="2-METHYLCITRATE DEHYDRATASE"/>
    <property type="match status" value="1"/>
</dbReference>
<accession>A0A4Z0Z309</accession>
<organism evidence="4 5">
    <name type="scientific">Xylaria hypoxylon</name>
    <dbReference type="NCBI Taxonomy" id="37992"/>
    <lineage>
        <taxon>Eukaryota</taxon>
        <taxon>Fungi</taxon>
        <taxon>Dikarya</taxon>
        <taxon>Ascomycota</taxon>
        <taxon>Pezizomycotina</taxon>
        <taxon>Sordariomycetes</taxon>
        <taxon>Xylariomycetidae</taxon>
        <taxon>Xylariales</taxon>
        <taxon>Xylariaceae</taxon>
        <taxon>Xylaria</taxon>
    </lineage>
</organism>
<feature type="domain" description="MmgE/PrpD C-terminal" evidence="3">
    <location>
        <begin position="290"/>
        <end position="453"/>
    </location>
</feature>
<proteinExistence type="inferred from homology"/>
<comment type="similarity">
    <text evidence="1">Belongs to the PrpD family.</text>
</comment>
<dbReference type="InterPro" id="IPR036148">
    <property type="entry name" value="MmgE/PrpD_sf"/>
</dbReference>
<evidence type="ECO:0000313" key="5">
    <source>
        <dbReference type="Proteomes" id="UP000297716"/>
    </source>
</evidence>
<dbReference type="PANTHER" id="PTHR16943">
    <property type="entry name" value="2-METHYLCITRATE DEHYDRATASE-RELATED"/>
    <property type="match status" value="1"/>
</dbReference>
<sequence>MANSSSPDNNGPDAGAGAKTTDGITEALCKFIVEVKYDQLDEKLVDQIKDYVTDCIGISAGAAAICKSSEPFLRSVIALGGKSGQSTVFTKGSAFSPQYAGLLNAAFAHSFDFDDTHASSILHPGSTAIPAALAQAELLNSDGKTLLLGIAVGYEITCRIGRAYNFGGYARGFHNTATAGIFGAVAAISKIKGLSLDQVKNAFGLAESKAAGSIQFVDNGAWNKRLHPGFAVHDAFVAVALAEAGVTGASRPIEGKYGALYSYSATSTTVGLIDKLGSEWIFRETAIKPFPACRMTHTAIEVVSGVAKEAGGKSVEHITVALSPGCYPIVGPPDANKIHPKTIVDAQFSMYYQVAIAWLHGMDIGWGMYDKSQMESTEVAALRDKVEVISNNDLADLEARLTFKWTDGTTTEAGQVFPLGELEHPFSKERVHKKFFGVVAPAYDEKTASAILATIGEIDQRNTGDLMKLL</sequence>
<dbReference type="Pfam" id="PF19305">
    <property type="entry name" value="MmgE_PrpD_C"/>
    <property type="match status" value="1"/>
</dbReference>
<name>A0A4Z0Z309_9PEZI</name>
<dbReference type="STRING" id="37992.A0A4Z0Z309"/>
<dbReference type="SUPFAM" id="SSF103378">
    <property type="entry name" value="2-methylcitrate dehydratase PrpD"/>
    <property type="match status" value="1"/>
</dbReference>
<feature type="domain" description="MmgE/PrpD N-terminal" evidence="2">
    <location>
        <begin position="26"/>
        <end position="265"/>
    </location>
</feature>
<dbReference type="InterPro" id="IPR045337">
    <property type="entry name" value="MmgE_PrpD_C"/>
</dbReference>
<evidence type="ECO:0000259" key="2">
    <source>
        <dbReference type="Pfam" id="PF03972"/>
    </source>
</evidence>
<dbReference type="EMBL" id="SKBN01000025">
    <property type="protein sequence ID" value="TGJ86598.1"/>
    <property type="molecule type" value="Genomic_DNA"/>
</dbReference>
<reference evidence="4 5" key="1">
    <citation type="submission" date="2019-03" db="EMBL/GenBank/DDBJ databases">
        <title>Draft genome sequence of Xylaria hypoxylon DSM 108379, a ubiquitous saprotrophic-parasitic fungi on hardwood.</title>
        <authorList>
            <person name="Buettner E."/>
            <person name="Leonhardt S."/>
            <person name="Gebauer A.M."/>
            <person name="Liers C."/>
            <person name="Hofrichter M."/>
            <person name="Kellner H."/>
        </authorList>
    </citation>
    <scope>NUCLEOTIDE SEQUENCE [LARGE SCALE GENOMIC DNA]</scope>
    <source>
        <strain evidence="4 5">DSM 108379</strain>
    </source>
</reference>
<dbReference type="InterPro" id="IPR042183">
    <property type="entry name" value="MmgE/PrpD_sf_1"/>
</dbReference>
<evidence type="ECO:0000313" key="4">
    <source>
        <dbReference type="EMBL" id="TGJ86598.1"/>
    </source>
</evidence>
<keyword evidence="5" id="KW-1185">Reference proteome</keyword>
<dbReference type="OrthoDB" id="10267976at2759"/>
<evidence type="ECO:0000256" key="1">
    <source>
        <dbReference type="ARBA" id="ARBA00006174"/>
    </source>
</evidence>
<protein>
    <recommendedName>
        <fullName evidence="6">MmgE/PrpD family protein</fullName>
    </recommendedName>
</protein>
<comment type="caution">
    <text evidence="4">The sequence shown here is derived from an EMBL/GenBank/DDBJ whole genome shotgun (WGS) entry which is preliminary data.</text>
</comment>
<dbReference type="Gene3D" id="3.30.1330.120">
    <property type="entry name" value="2-methylcitrate dehydratase PrpD"/>
    <property type="match status" value="1"/>
</dbReference>
<dbReference type="InterPro" id="IPR042188">
    <property type="entry name" value="MmgE/PrpD_sf_2"/>
</dbReference>
<dbReference type="GO" id="GO:0016829">
    <property type="term" value="F:lyase activity"/>
    <property type="evidence" value="ECO:0007669"/>
    <property type="project" value="InterPro"/>
</dbReference>